<dbReference type="Gene3D" id="3.40.50.280">
    <property type="entry name" value="Cobalamin-binding domain"/>
    <property type="match status" value="1"/>
</dbReference>
<dbReference type="InterPro" id="IPR036594">
    <property type="entry name" value="Meth_synthase_dom"/>
</dbReference>
<evidence type="ECO:0000313" key="6">
    <source>
        <dbReference type="EMBL" id="TCC82895.1"/>
    </source>
</evidence>
<dbReference type="SMART" id="SM00422">
    <property type="entry name" value="HTH_MERR"/>
    <property type="match status" value="1"/>
</dbReference>
<dbReference type="AlphaFoldDB" id="A0A4R0M9P1"/>
<dbReference type="OrthoDB" id="9800334at2"/>
<accession>A0A4R0M9P1</accession>
<dbReference type="GO" id="GO:0003677">
    <property type="term" value="F:DNA binding"/>
    <property type="evidence" value="ECO:0007669"/>
    <property type="project" value="UniProtKB-KW"/>
</dbReference>
<evidence type="ECO:0000259" key="5">
    <source>
        <dbReference type="PROSITE" id="PS50937"/>
    </source>
</evidence>
<gene>
    <name evidence="6" type="ORF">EZ444_26190</name>
</gene>
<dbReference type="GO" id="GO:0031419">
    <property type="term" value="F:cobalamin binding"/>
    <property type="evidence" value="ECO:0007669"/>
    <property type="project" value="InterPro"/>
</dbReference>
<keyword evidence="3" id="KW-0238">DNA-binding</keyword>
<evidence type="ECO:0000256" key="3">
    <source>
        <dbReference type="ARBA" id="ARBA00023125"/>
    </source>
</evidence>
<evidence type="ECO:0000256" key="4">
    <source>
        <dbReference type="ARBA" id="ARBA00023163"/>
    </source>
</evidence>
<dbReference type="InterPro" id="IPR047057">
    <property type="entry name" value="MerR_fam"/>
</dbReference>
<organism evidence="6 7">
    <name type="scientific">Pedobacter hiemivivus</name>
    <dbReference type="NCBI Taxonomy" id="2530454"/>
    <lineage>
        <taxon>Bacteria</taxon>
        <taxon>Pseudomonadati</taxon>
        <taxon>Bacteroidota</taxon>
        <taxon>Sphingobacteriia</taxon>
        <taxon>Sphingobacteriales</taxon>
        <taxon>Sphingobacteriaceae</taxon>
        <taxon>Pedobacter</taxon>
    </lineage>
</organism>
<comment type="caution">
    <text evidence="6">The sequence shown here is derived from an EMBL/GenBank/DDBJ whole genome shotgun (WGS) entry which is preliminary data.</text>
</comment>
<dbReference type="SUPFAM" id="SSF46955">
    <property type="entry name" value="Putative DNA-binding domain"/>
    <property type="match status" value="1"/>
</dbReference>
<evidence type="ECO:0000256" key="1">
    <source>
        <dbReference type="ARBA" id="ARBA00022491"/>
    </source>
</evidence>
<proteinExistence type="predicted"/>
<dbReference type="PROSITE" id="PS50937">
    <property type="entry name" value="HTH_MERR_2"/>
    <property type="match status" value="1"/>
</dbReference>
<feature type="domain" description="HTH merR-type" evidence="5">
    <location>
        <begin position="23"/>
        <end position="92"/>
    </location>
</feature>
<dbReference type="Pfam" id="PF13411">
    <property type="entry name" value="MerR_1"/>
    <property type="match status" value="1"/>
</dbReference>
<dbReference type="SUPFAM" id="SSF52242">
    <property type="entry name" value="Cobalamin (vitamin B12)-binding domain"/>
    <property type="match status" value="1"/>
</dbReference>
<keyword evidence="7" id="KW-1185">Reference proteome</keyword>
<dbReference type="InterPro" id="IPR000551">
    <property type="entry name" value="MerR-type_HTH_dom"/>
</dbReference>
<sequence>MILTYLCFRQACSKFVVLFDVRKYSISDIENFIGIKAHTIRVWEVRYNLVPPKRTSTNIRYYDGEDLKMLLNIVALNENGYKISKIAKLSQQQIFELVRELKTNWDNETVQLLTLSSAMINYDEFAFSEILTGCIQEMGLIKTMDVVLFPFAKRVGLLWQTGSIDPSQGYFASNLVRDRIVVEIDRVEKPKVANPKRFLLFLPEREMRETGLLFIRYLLKTYGHDALYLGAEVPYVDLKKAINSYEPDYAFIVLTSLHLGKDINKVVEKVADHVDVPLLVAGSLISEFEILPKDRLTPLKNVCDVVDFLKEL</sequence>
<dbReference type="GO" id="GO:0046872">
    <property type="term" value="F:metal ion binding"/>
    <property type="evidence" value="ECO:0007669"/>
    <property type="project" value="InterPro"/>
</dbReference>
<dbReference type="InterPro" id="IPR003759">
    <property type="entry name" value="Cbl-bd_cap"/>
</dbReference>
<dbReference type="CDD" id="cd01104">
    <property type="entry name" value="HTH_MlrA-CarA"/>
    <property type="match status" value="1"/>
</dbReference>
<dbReference type="PANTHER" id="PTHR30204:SF69">
    <property type="entry name" value="MERR-FAMILY TRANSCRIPTIONAL REGULATOR"/>
    <property type="match status" value="1"/>
</dbReference>
<keyword evidence="4" id="KW-0804">Transcription</keyword>
<dbReference type="Gene3D" id="1.10.1660.10">
    <property type="match status" value="1"/>
</dbReference>
<evidence type="ECO:0000313" key="7">
    <source>
        <dbReference type="Proteomes" id="UP000291117"/>
    </source>
</evidence>
<dbReference type="Proteomes" id="UP000291117">
    <property type="component" value="Unassembled WGS sequence"/>
</dbReference>
<dbReference type="PANTHER" id="PTHR30204">
    <property type="entry name" value="REDOX-CYCLING DRUG-SENSING TRANSCRIPTIONAL ACTIVATOR SOXR"/>
    <property type="match status" value="1"/>
</dbReference>
<dbReference type="EMBL" id="SJSM01000038">
    <property type="protein sequence ID" value="TCC82895.1"/>
    <property type="molecule type" value="Genomic_DNA"/>
</dbReference>
<keyword evidence="2" id="KW-0805">Transcription regulation</keyword>
<protein>
    <submittedName>
        <fullName evidence="6">MerR family transcriptional regulator</fullName>
    </submittedName>
</protein>
<dbReference type="InterPro" id="IPR036724">
    <property type="entry name" value="Cobalamin-bd_sf"/>
</dbReference>
<dbReference type="Gene3D" id="1.10.1240.10">
    <property type="entry name" value="Methionine synthase domain"/>
    <property type="match status" value="1"/>
</dbReference>
<keyword evidence="1" id="KW-0678">Repressor</keyword>
<reference evidence="6 7" key="1">
    <citation type="submission" date="2019-02" db="EMBL/GenBank/DDBJ databases">
        <title>Pedobacter sp. RP-3-8 sp. nov., isolated from Arctic soil.</title>
        <authorList>
            <person name="Dahal R.H."/>
        </authorList>
    </citation>
    <scope>NUCLEOTIDE SEQUENCE [LARGE SCALE GENOMIC DNA]</scope>
    <source>
        <strain evidence="6 7">RP-3-8</strain>
    </source>
</reference>
<name>A0A4R0M9P1_9SPHI</name>
<dbReference type="InterPro" id="IPR009061">
    <property type="entry name" value="DNA-bd_dom_put_sf"/>
</dbReference>
<dbReference type="GO" id="GO:0003700">
    <property type="term" value="F:DNA-binding transcription factor activity"/>
    <property type="evidence" value="ECO:0007669"/>
    <property type="project" value="InterPro"/>
</dbReference>
<dbReference type="Pfam" id="PF02607">
    <property type="entry name" value="B12-binding_2"/>
    <property type="match status" value="1"/>
</dbReference>
<evidence type="ECO:0000256" key="2">
    <source>
        <dbReference type="ARBA" id="ARBA00023015"/>
    </source>
</evidence>